<organism evidence="2 3">
    <name type="scientific">Stentor coeruleus</name>
    <dbReference type="NCBI Taxonomy" id="5963"/>
    <lineage>
        <taxon>Eukaryota</taxon>
        <taxon>Sar</taxon>
        <taxon>Alveolata</taxon>
        <taxon>Ciliophora</taxon>
        <taxon>Postciliodesmatophora</taxon>
        <taxon>Heterotrichea</taxon>
        <taxon>Heterotrichida</taxon>
        <taxon>Stentoridae</taxon>
        <taxon>Stentor</taxon>
    </lineage>
</organism>
<dbReference type="AlphaFoldDB" id="A0A1R2BS97"/>
<reference evidence="2 3" key="1">
    <citation type="submission" date="2016-11" db="EMBL/GenBank/DDBJ databases">
        <title>The macronuclear genome of Stentor coeruleus: a giant cell with tiny introns.</title>
        <authorList>
            <person name="Slabodnick M."/>
            <person name="Ruby J.G."/>
            <person name="Reiff S.B."/>
            <person name="Swart E.C."/>
            <person name="Gosai S."/>
            <person name="Prabakaran S."/>
            <person name="Witkowska E."/>
            <person name="Larue G.E."/>
            <person name="Fisher S."/>
            <person name="Freeman R.M."/>
            <person name="Gunawardena J."/>
            <person name="Chu W."/>
            <person name="Stover N.A."/>
            <person name="Gregory B.D."/>
            <person name="Nowacki M."/>
            <person name="Derisi J."/>
            <person name="Roy S.W."/>
            <person name="Marshall W.F."/>
            <person name="Sood P."/>
        </authorList>
    </citation>
    <scope>NUCLEOTIDE SEQUENCE [LARGE SCALE GENOMIC DNA]</scope>
    <source>
        <strain evidence="2">WM001</strain>
    </source>
</reference>
<feature type="compositionally biased region" description="Polar residues" evidence="1">
    <location>
        <begin position="21"/>
        <end position="37"/>
    </location>
</feature>
<dbReference type="EMBL" id="MPUH01000470">
    <property type="protein sequence ID" value="OMJ79455.1"/>
    <property type="molecule type" value="Genomic_DNA"/>
</dbReference>
<sequence>MKVSEILNKISKIRREKQNTIRSRTPVNSTQYSSRKSSPIRHRDNSPSSPCLCETSIILPKTRIELHMFMESRRYHQLIEAKADGTYAIFTCLQNLRKKVFQDIIFFTKAYSRNFEMSFNHLLNKTTNFSLREQGKCNSVGGIRTMKKDEEREIFQSPSFLKKPVSKIGFLNSTNSIETITSMHFVILKVLYRKKSCIFSLLKRNLKRCPPAYVQIIVKVLKKILVKGVWNLLCDFRYRKKWESPLRINLSKIQNKNEMIVSSADQSEVSFEQGFESSSQFTTRFQNSVEKNIKDLTLSSITSNDERPSTDRVINFTKLSTTGKYISVKPPNDFSESISYCKPKSLKLPLGDPNKIKFKPRLSRSSITNLSSSLEKLYKIMKFSYNLIIFQAFYSLKNFQPLFKPRNSQSYKIYLNNTAKSLKSLVLILSLKRKFIVFKSFLLIKSTKTLPSYKKLAVLAINNTLKRNLKDNRHKMLIFSFSLLTFINKEIRIKQRALENITKNVEKDFKFRQKVCFKAWKNSVLRVKDQFLKVLSLVQILTEVFEMRKKNIFIAMNLVQGRPKRK</sequence>
<evidence type="ECO:0000256" key="1">
    <source>
        <dbReference type="SAM" id="MobiDB-lite"/>
    </source>
</evidence>
<name>A0A1R2BS97_9CILI</name>
<evidence type="ECO:0000313" key="3">
    <source>
        <dbReference type="Proteomes" id="UP000187209"/>
    </source>
</evidence>
<feature type="region of interest" description="Disordered" evidence="1">
    <location>
        <begin position="21"/>
        <end position="48"/>
    </location>
</feature>
<accession>A0A1R2BS97</accession>
<gene>
    <name evidence="2" type="ORF">SteCoe_20508</name>
</gene>
<protein>
    <submittedName>
        <fullName evidence="2">Uncharacterized protein</fullName>
    </submittedName>
</protein>
<keyword evidence="3" id="KW-1185">Reference proteome</keyword>
<proteinExistence type="predicted"/>
<evidence type="ECO:0000313" key="2">
    <source>
        <dbReference type="EMBL" id="OMJ79455.1"/>
    </source>
</evidence>
<comment type="caution">
    <text evidence="2">The sequence shown here is derived from an EMBL/GenBank/DDBJ whole genome shotgun (WGS) entry which is preliminary data.</text>
</comment>
<dbReference type="Proteomes" id="UP000187209">
    <property type="component" value="Unassembled WGS sequence"/>
</dbReference>